<protein>
    <submittedName>
        <fullName evidence="2">Uncharacterized protein</fullName>
    </submittedName>
</protein>
<evidence type="ECO:0000313" key="3">
    <source>
        <dbReference type="Proteomes" id="UP000585474"/>
    </source>
</evidence>
<feature type="compositionally biased region" description="Gly residues" evidence="1">
    <location>
        <begin position="26"/>
        <end position="80"/>
    </location>
</feature>
<dbReference type="Proteomes" id="UP000585474">
    <property type="component" value="Unassembled WGS sequence"/>
</dbReference>
<dbReference type="AlphaFoldDB" id="A0A7J0EKX5"/>
<keyword evidence="3" id="KW-1185">Reference proteome</keyword>
<organism evidence="2 3">
    <name type="scientific">Actinidia rufa</name>
    <dbReference type="NCBI Taxonomy" id="165716"/>
    <lineage>
        <taxon>Eukaryota</taxon>
        <taxon>Viridiplantae</taxon>
        <taxon>Streptophyta</taxon>
        <taxon>Embryophyta</taxon>
        <taxon>Tracheophyta</taxon>
        <taxon>Spermatophyta</taxon>
        <taxon>Magnoliopsida</taxon>
        <taxon>eudicotyledons</taxon>
        <taxon>Gunneridae</taxon>
        <taxon>Pentapetalae</taxon>
        <taxon>asterids</taxon>
        <taxon>Ericales</taxon>
        <taxon>Actinidiaceae</taxon>
        <taxon>Actinidia</taxon>
    </lineage>
</organism>
<feature type="region of interest" description="Disordered" evidence="1">
    <location>
        <begin position="19"/>
        <end position="80"/>
    </location>
</feature>
<comment type="caution">
    <text evidence="2">The sequence shown here is derived from an EMBL/GenBank/DDBJ whole genome shotgun (WGS) entry which is preliminary data.</text>
</comment>
<dbReference type="PANTHER" id="PTHR33116">
    <property type="entry name" value="REVERSE TRANSCRIPTASE ZINC-BINDING DOMAIN-CONTAINING PROTEIN-RELATED-RELATED"/>
    <property type="match status" value="1"/>
</dbReference>
<evidence type="ECO:0000256" key="1">
    <source>
        <dbReference type="SAM" id="MobiDB-lite"/>
    </source>
</evidence>
<gene>
    <name evidence="2" type="ORF">Acr_05g0007540</name>
</gene>
<name>A0A7J0EKX5_9ERIC</name>
<dbReference type="OrthoDB" id="1751077at2759"/>
<dbReference type="PANTHER" id="PTHR33116:SF84">
    <property type="entry name" value="RNA-DIRECTED DNA POLYMERASE"/>
    <property type="match status" value="1"/>
</dbReference>
<reference evidence="2 3" key="1">
    <citation type="submission" date="2019-07" db="EMBL/GenBank/DDBJ databases">
        <title>De Novo Assembly of kiwifruit Actinidia rufa.</title>
        <authorList>
            <person name="Sugita-Konishi S."/>
            <person name="Sato K."/>
            <person name="Mori E."/>
            <person name="Abe Y."/>
            <person name="Kisaki G."/>
            <person name="Hamano K."/>
            <person name="Suezawa K."/>
            <person name="Otani M."/>
            <person name="Fukuda T."/>
            <person name="Manabe T."/>
            <person name="Gomi K."/>
            <person name="Tabuchi M."/>
            <person name="Akimitsu K."/>
            <person name="Kataoka I."/>
        </authorList>
    </citation>
    <scope>NUCLEOTIDE SEQUENCE [LARGE SCALE GENOMIC DNA]</scope>
    <source>
        <strain evidence="3">cv. Fuchu</strain>
    </source>
</reference>
<evidence type="ECO:0000313" key="2">
    <source>
        <dbReference type="EMBL" id="GFY87115.1"/>
    </source>
</evidence>
<dbReference type="EMBL" id="BJWL01000005">
    <property type="protein sequence ID" value="GFY87115.1"/>
    <property type="molecule type" value="Genomic_DNA"/>
</dbReference>
<sequence length="394" mass="42057">MKKDIAEFVARYLTYQQVKAEHQKPAGGGSSRGGGDGEGGGGDGGRGGDGGGGRGGGGGGGGSGSGGGGGGGGGGVSGGGGGGGGGDGVVVVVAKELQIVVSELRSKALKLAKAEMSFYSQLAKAKFLKNSDKGIKFFHNLIKSRRVKSSIPSITLENGTRSTSNEQVSDAFVQYYMRLLSSKGECMKLNPKIVYKGKSLDSDQAITLTHPVTEEEIKSALLSIGDNKAPRPNGINDTDLDVIKGITGFTQRLFLFRYLGIPVVDSRLTIAHSHLIDKILESIGAWAGGTLSYTGRTELIKSMLQGVECFWLSILPIPARVKAKIVQLCMSFLWNGKYTMNKSPLVAWKDVTLLKAEGDLGIWKDTLWVQWVHQIYMKRGCFWEYKNKHEDSPY</sequence>
<proteinExistence type="predicted"/>
<accession>A0A7J0EKX5</accession>